<comment type="caution">
    <text evidence="1">The sequence shown here is derived from an EMBL/GenBank/DDBJ whole genome shotgun (WGS) entry which is preliminary data.</text>
</comment>
<name>A0A7W5EUG6_9GAMM</name>
<evidence type="ECO:0000313" key="1">
    <source>
        <dbReference type="EMBL" id="MBB3230956.1"/>
    </source>
</evidence>
<dbReference type="Proteomes" id="UP000518892">
    <property type="component" value="Unassembled WGS sequence"/>
</dbReference>
<dbReference type="EMBL" id="JACHXR010000004">
    <property type="protein sequence ID" value="MBB3230956.1"/>
    <property type="molecule type" value="Genomic_DNA"/>
</dbReference>
<dbReference type="AlphaFoldDB" id="A0A7W5EUG6"/>
<evidence type="ECO:0008006" key="3">
    <source>
        <dbReference type="Google" id="ProtNLM"/>
    </source>
</evidence>
<gene>
    <name evidence="1" type="ORF">FHR97_001808</name>
</gene>
<sequence>MPSANTIGQLAEEKLDNFRKRTEAEVEELHRQRTPKEWAAVVADMYVTVATLLANFDHAEQAEHDQQDIGGCLASCRQTYRLENPPPGFAGVLADAILQGSYQPASEIAVAASLGLLAGVCGRAFEIPTGKDCALYIILVAKSGVGKEAIHEGIPAMIELSEIPEASYFVQPVDFASGPALQKRILATPGFLNLQGEFGKKLRRMSSLKDAPMQELRNVMTRAYSKDMMDGIEYSNNEKNLPKVKWPALSFLGETTPGTFTEALTPDMMEDGTLSRFNIITYDGDWQQPNRDRSPYRLTPDHLEKWRAIIRRALPYQGTVHTPERRIQVEYGSDSTKDRLERFETECGTMLHNIEDESERQVYNRAALKAFKIASLLAIADNPERPMIFNDHAEWAIGVIRRDIAAFVERKESGDVGKNDDARTLKVKKIMTDYIKGKVSPSYKVDPRMIEQGVLPRFYLQNRIGINNQAFNSHPQGHVAALDATIKNLIDNGNLMELAKPAAVESYGFHGRCFRVLSIE</sequence>
<dbReference type="InterPro" id="IPR025048">
    <property type="entry name" value="DUF3987"/>
</dbReference>
<reference evidence="1 2" key="1">
    <citation type="submission" date="2020-08" db="EMBL/GenBank/DDBJ databases">
        <title>Genomic Encyclopedia of Type Strains, Phase III (KMG-III): the genomes of soil and plant-associated and newly described type strains.</title>
        <authorList>
            <person name="Whitman W."/>
        </authorList>
    </citation>
    <scope>NUCLEOTIDE SEQUENCE [LARGE SCALE GENOMIC DNA]</scope>
    <source>
        <strain evidence="1 2">CECT 7744</strain>
    </source>
</reference>
<keyword evidence="2" id="KW-1185">Reference proteome</keyword>
<dbReference type="Pfam" id="PF13148">
    <property type="entry name" value="DUF3987"/>
    <property type="match status" value="1"/>
</dbReference>
<protein>
    <recommendedName>
        <fullName evidence="3">DUF3987 domain-containing protein</fullName>
    </recommendedName>
</protein>
<organism evidence="1 2">
    <name type="scientific">Halomonas stenophila</name>
    <dbReference type="NCBI Taxonomy" id="795312"/>
    <lineage>
        <taxon>Bacteria</taxon>
        <taxon>Pseudomonadati</taxon>
        <taxon>Pseudomonadota</taxon>
        <taxon>Gammaproteobacteria</taxon>
        <taxon>Oceanospirillales</taxon>
        <taxon>Halomonadaceae</taxon>
        <taxon>Halomonas</taxon>
    </lineage>
</organism>
<dbReference type="RefSeq" id="WP_183383458.1">
    <property type="nucleotide sequence ID" value="NZ_JACHXR010000004.1"/>
</dbReference>
<proteinExistence type="predicted"/>
<accession>A0A7W5EUG6</accession>
<evidence type="ECO:0000313" key="2">
    <source>
        <dbReference type="Proteomes" id="UP000518892"/>
    </source>
</evidence>